<feature type="transmembrane region" description="Helical" evidence="9">
    <location>
        <begin position="86"/>
        <end position="106"/>
    </location>
</feature>
<dbReference type="SUPFAM" id="SSF81345">
    <property type="entry name" value="ABC transporter involved in vitamin B12 uptake, BtuC"/>
    <property type="match status" value="1"/>
</dbReference>
<evidence type="ECO:0000313" key="10">
    <source>
        <dbReference type="EMBL" id="SMX86738.1"/>
    </source>
</evidence>
<organism evidence="10 11">
    <name type="scientific">Brevibacterium casei CIP 102111</name>
    <dbReference type="NCBI Taxonomy" id="1255625"/>
    <lineage>
        <taxon>Bacteria</taxon>
        <taxon>Bacillati</taxon>
        <taxon>Actinomycetota</taxon>
        <taxon>Actinomycetes</taxon>
        <taxon>Micrococcales</taxon>
        <taxon>Brevibacteriaceae</taxon>
        <taxon>Brevibacterium</taxon>
    </lineage>
</organism>
<feature type="transmembrane region" description="Helical" evidence="9">
    <location>
        <begin position="179"/>
        <end position="200"/>
    </location>
</feature>
<dbReference type="PANTHER" id="PTHR30472:SF19">
    <property type="entry name" value="PETROBACTIN IMPORT SYSTEM PERMEASE PROTEIN YCLO"/>
    <property type="match status" value="1"/>
</dbReference>
<evidence type="ECO:0000256" key="8">
    <source>
        <dbReference type="SAM" id="MobiDB-lite"/>
    </source>
</evidence>
<evidence type="ECO:0000256" key="4">
    <source>
        <dbReference type="ARBA" id="ARBA00022475"/>
    </source>
</evidence>
<evidence type="ECO:0000256" key="7">
    <source>
        <dbReference type="ARBA" id="ARBA00023136"/>
    </source>
</evidence>
<evidence type="ECO:0000313" key="11">
    <source>
        <dbReference type="Proteomes" id="UP000234333"/>
    </source>
</evidence>
<protein>
    <submittedName>
        <fullName evidence="10">Iron complex transport system permease protein</fullName>
    </submittedName>
</protein>
<feature type="region of interest" description="Disordered" evidence="8">
    <location>
        <begin position="1"/>
        <end position="34"/>
    </location>
</feature>
<keyword evidence="7 9" id="KW-0472">Membrane</keyword>
<evidence type="ECO:0000256" key="1">
    <source>
        <dbReference type="ARBA" id="ARBA00004651"/>
    </source>
</evidence>
<feature type="transmembrane region" description="Helical" evidence="9">
    <location>
        <begin position="334"/>
        <end position="355"/>
    </location>
</feature>
<dbReference type="GeneID" id="99774860"/>
<evidence type="ECO:0000256" key="3">
    <source>
        <dbReference type="ARBA" id="ARBA00022448"/>
    </source>
</evidence>
<feature type="transmembrane region" description="Helical" evidence="9">
    <location>
        <begin position="221"/>
        <end position="242"/>
    </location>
</feature>
<feature type="compositionally biased region" description="Polar residues" evidence="8">
    <location>
        <begin position="16"/>
        <end position="27"/>
    </location>
</feature>
<dbReference type="GO" id="GO:0033214">
    <property type="term" value="P:siderophore-iron import into cell"/>
    <property type="evidence" value="ECO:0007669"/>
    <property type="project" value="TreeGrafter"/>
</dbReference>
<keyword evidence="6 9" id="KW-1133">Transmembrane helix</keyword>
<name>A0A2H1JHG8_9MICO</name>
<keyword evidence="5 9" id="KW-0812">Transmembrane</keyword>
<dbReference type="PANTHER" id="PTHR30472">
    <property type="entry name" value="FERRIC ENTEROBACTIN TRANSPORT SYSTEM PERMEASE PROTEIN"/>
    <property type="match status" value="1"/>
</dbReference>
<dbReference type="EMBL" id="FXZC01000004">
    <property type="protein sequence ID" value="SMX86738.1"/>
    <property type="molecule type" value="Genomic_DNA"/>
</dbReference>
<evidence type="ECO:0000256" key="5">
    <source>
        <dbReference type="ARBA" id="ARBA00022692"/>
    </source>
</evidence>
<keyword evidence="3" id="KW-0813">Transport</keyword>
<feature type="compositionally biased region" description="Basic and acidic residues" evidence="8">
    <location>
        <begin position="1"/>
        <end position="15"/>
    </location>
</feature>
<dbReference type="AlphaFoldDB" id="A0A2H1JHG8"/>
<keyword evidence="4" id="KW-1003">Cell membrane</keyword>
<evidence type="ECO:0000256" key="9">
    <source>
        <dbReference type="SAM" id="Phobius"/>
    </source>
</evidence>
<comment type="subcellular location">
    <subcellularLocation>
        <location evidence="1">Cell membrane</location>
        <topology evidence="1">Multi-pass membrane protein</topology>
    </subcellularLocation>
</comment>
<dbReference type="InterPro" id="IPR037294">
    <property type="entry name" value="ABC_BtuC-like"/>
</dbReference>
<evidence type="ECO:0000256" key="2">
    <source>
        <dbReference type="ARBA" id="ARBA00007935"/>
    </source>
</evidence>
<feature type="transmembrane region" description="Helical" evidence="9">
    <location>
        <begin position="146"/>
        <end position="167"/>
    </location>
</feature>
<feature type="transmembrane region" description="Helical" evidence="9">
    <location>
        <begin position="112"/>
        <end position="134"/>
    </location>
</feature>
<feature type="transmembrane region" description="Helical" evidence="9">
    <location>
        <begin position="267"/>
        <end position="297"/>
    </location>
</feature>
<gene>
    <name evidence="10" type="ORF">BC102111_02247</name>
</gene>
<comment type="similarity">
    <text evidence="2">Belongs to the binding-protein-dependent transport system permease family. FecCD subfamily.</text>
</comment>
<dbReference type="RefSeq" id="WP_180960625.1">
    <property type="nucleotide sequence ID" value="NZ_FXZC01000004.1"/>
</dbReference>
<proteinExistence type="inferred from homology"/>
<feature type="transmembrane region" description="Helical" evidence="9">
    <location>
        <begin position="44"/>
        <end position="65"/>
    </location>
</feature>
<evidence type="ECO:0000256" key="6">
    <source>
        <dbReference type="ARBA" id="ARBA00022989"/>
    </source>
</evidence>
<reference evidence="10 11" key="1">
    <citation type="submission" date="2017-03" db="EMBL/GenBank/DDBJ databases">
        <authorList>
            <person name="Afonso C.L."/>
            <person name="Miller P.J."/>
            <person name="Scott M.A."/>
            <person name="Spackman E."/>
            <person name="Goraichik I."/>
            <person name="Dimitrov K.M."/>
            <person name="Suarez D.L."/>
            <person name="Swayne D.E."/>
        </authorList>
    </citation>
    <scope>NUCLEOTIDE SEQUENCE [LARGE SCALE GENOMIC DNA]</scope>
    <source>
        <strain evidence="10 11">CIP 102111</strain>
    </source>
</reference>
<accession>A0A2H1JHG8</accession>
<sequence length="361" mass="38592">MRSMDADDRGAEPRTSETTPAAASARTTGRHSGALTTAAARRRYWTIMGVLAAAALGIAFGLLAWDNPLPITDEGFWLIAGLRGRSLVVLIIVALCQAFATVAFQTVTNNRIITPSIMGFESLYVAIQTATMYFFGVTALVELRGVLPFTMQLVAMIGLSLALYGWLLSGKYANVEVMLLVGIVIGGGLGAVATFMQRTLTPSEFDVLSARLFGSIANSDATYLPVAIPLCLIACAAIYLSAPRLNVLALGKDVTGNLGLSHRAATITILFFVSILMAVSVSMIGPMIFLGFLVAMLSYQFSDTYDHRYVLPMAGLLGFVILGGAYFILKNIFYAEGVVSIIIEVIGGGVFLFVIMRKGRL</sequence>
<feature type="transmembrane region" description="Helical" evidence="9">
    <location>
        <begin position="309"/>
        <end position="328"/>
    </location>
</feature>
<dbReference type="InterPro" id="IPR000522">
    <property type="entry name" value="ABC_transptr_permease_BtuC"/>
</dbReference>
<dbReference type="Gene3D" id="1.10.3470.10">
    <property type="entry name" value="ABC transporter involved in vitamin B12 uptake, BtuC"/>
    <property type="match status" value="1"/>
</dbReference>
<dbReference type="GO" id="GO:0022857">
    <property type="term" value="F:transmembrane transporter activity"/>
    <property type="evidence" value="ECO:0007669"/>
    <property type="project" value="InterPro"/>
</dbReference>
<dbReference type="Proteomes" id="UP000234333">
    <property type="component" value="Unassembled WGS sequence"/>
</dbReference>
<dbReference type="GO" id="GO:0005886">
    <property type="term" value="C:plasma membrane"/>
    <property type="evidence" value="ECO:0007669"/>
    <property type="project" value="UniProtKB-SubCell"/>
</dbReference>
<dbReference type="Pfam" id="PF01032">
    <property type="entry name" value="FecCD"/>
    <property type="match status" value="1"/>
</dbReference>